<dbReference type="Pfam" id="PF18803">
    <property type="entry name" value="CxC2"/>
    <property type="match status" value="1"/>
</dbReference>
<dbReference type="InterPro" id="IPR040521">
    <property type="entry name" value="KDZ"/>
</dbReference>
<evidence type="ECO:0000313" key="3">
    <source>
        <dbReference type="Proteomes" id="UP000297245"/>
    </source>
</evidence>
<keyword evidence="3" id="KW-1185">Reference proteome</keyword>
<sequence>DPVLKKWAETSVDSYLAELLRIDGRHYSISQITCPDCSTSVVLVGYRCLGCEDSQLYCKACLVKKHTPNPFHKIQHWNGTFFCRDTLHNLGFVLSLGHPTGQIYPCSSLAPVKTLVVLDMTGVHTLNVLYCHCFQAQDEVRQLLRSQLYPATQTSPRTAATFRLLEHFHLLSFVSKVSAREYYCSLERMTDNTSSVSVLDRYRELLRMVRQWRLLKLLKRHGRGHDETGYAGTKRGECVVRCAPCPHPGVNLPIDWLVCLSIKLTRFRWLYRLFLAMDANFRCVRLQVSSEAADPSLNRGSAYIIEAGTAHNHICTFGKKIPDDISTCSNHKALKLASMRRDPGLAVTGLATTDCSRHDAKLPCSCTDLQAGERYVNMDLTLLSTLQQTDIDEAVGSYDIMCMFLSKFSQRTLTYPLNLRPKFPATSFVGLIPKFHLPAHREDCHLNFNFNYTPRVGRTDGEGVERGWAVTNTLASSIKVMGPGSRHDVLDDHFGARNWIKRTMFPKQFLAWAKENSDSREEAVTSFKIFDAGIPEATRTEWRQAVENWEKDPKQYPNPYMPTVKPITFDKVRLRLAEAKACELVRSPALDAVNQEASLSSLLIEGLDFRELQRKMAQELAGATKGTENAKSKILEKANSLRRRIDVWCNTQGLHFPAAVVVRRKLSQGVSSNSVTEIPLLLPSDLIRHVAIPLSALKLQWELEYALAEDTLETIRQGLLQRTYLYKWKDRYTHGQRSSTRSSATIARLQDRINNSATHYRISRKALGSLAPFVEAAGWDNVLKDLKPEDIRPLNRDDVDPDLQVQLTRDPSLKAPSWIWCMQGINREGEAEMQDALRIGWCKARACALRYQEECLLLQEEMRRILQTYDFEANTWTERANDTPSTMVSLEYLEGRKAYAEYQRFVRLRMAVECKEKWKKLPSNFLSGEGAIGLEDEVYNFV</sequence>
<dbReference type="PANTHER" id="PTHR33096:SF1">
    <property type="entry name" value="CXC1-LIKE CYSTEINE CLUSTER ASSOCIATED WITH KDZ TRANSPOSASES DOMAIN-CONTAINING PROTEIN"/>
    <property type="match status" value="1"/>
</dbReference>
<proteinExistence type="predicted"/>
<dbReference type="EMBL" id="ML179212">
    <property type="protein sequence ID" value="THU94960.1"/>
    <property type="molecule type" value="Genomic_DNA"/>
</dbReference>
<reference evidence="2 3" key="1">
    <citation type="journal article" date="2019" name="Nat. Ecol. Evol.">
        <title>Megaphylogeny resolves global patterns of mushroom evolution.</title>
        <authorList>
            <person name="Varga T."/>
            <person name="Krizsan K."/>
            <person name="Foldi C."/>
            <person name="Dima B."/>
            <person name="Sanchez-Garcia M."/>
            <person name="Sanchez-Ramirez S."/>
            <person name="Szollosi G.J."/>
            <person name="Szarkandi J.G."/>
            <person name="Papp V."/>
            <person name="Albert L."/>
            <person name="Andreopoulos W."/>
            <person name="Angelini C."/>
            <person name="Antonin V."/>
            <person name="Barry K.W."/>
            <person name="Bougher N.L."/>
            <person name="Buchanan P."/>
            <person name="Buyck B."/>
            <person name="Bense V."/>
            <person name="Catcheside P."/>
            <person name="Chovatia M."/>
            <person name="Cooper J."/>
            <person name="Damon W."/>
            <person name="Desjardin D."/>
            <person name="Finy P."/>
            <person name="Geml J."/>
            <person name="Haridas S."/>
            <person name="Hughes K."/>
            <person name="Justo A."/>
            <person name="Karasinski D."/>
            <person name="Kautmanova I."/>
            <person name="Kiss B."/>
            <person name="Kocsube S."/>
            <person name="Kotiranta H."/>
            <person name="LaButti K.M."/>
            <person name="Lechner B.E."/>
            <person name="Liimatainen K."/>
            <person name="Lipzen A."/>
            <person name="Lukacs Z."/>
            <person name="Mihaltcheva S."/>
            <person name="Morgado L.N."/>
            <person name="Niskanen T."/>
            <person name="Noordeloos M.E."/>
            <person name="Ohm R.A."/>
            <person name="Ortiz-Santana B."/>
            <person name="Ovrebo C."/>
            <person name="Racz N."/>
            <person name="Riley R."/>
            <person name="Savchenko A."/>
            <person name="Shiryaev A."/>
            <person name="Soop K."/>
            <person name="Spirin V."/>
            <person name="Szebenyi C."/>
            <person name="Tomsovsky M."/>
            <person name="Tulloss R.E."/>
            <person name="Uehling J."/>
            <person name="Grigoriev I.V."/>
            <person name="Vagvolgyi C."/>
            <person name="Papp T."/>
            <person name="Martin F.M."/>
            <person name="Miettinen O."/>
            <person name="Hibbett D.S."/>
            <person name="Nagy L.G."/>
        </authorList>
    </citation>
    <scope>NUCLEOTIDE SEQUENCE [LARGE SCALE GENOMIC DNA]</scope>
    <source>
        <strain evidence="2 3">CBS 962.96</strain>
    </source>
</reference>
<dbReference type="InterPro" id="IPR041457">
    <property type="entry name" value="CxC2_KDZ-assoc"/>
</dbReference>
<dbReference type="AlphaFoldDB" id="A0A4S8LZD5"/>
<dbReference type="Pfam" id="PF18758">
    <property type="entry name" value="KDZ"/>
    <property type="match status" value="1"/>
</dbReference>
<gene>
    <name evidence="2" type="ORF">K435DRAFT_667355</name>
</gene>
<evidence type="ECO:0000313" key="2">
    <source>
        <dbReference type="EMBL" id="THU94960.1"/>
    </source>
</evidence>
<feature type="non-terminal residue" evidence="2">
    <location>
        <position position="1"/>
    </location>
</feature>
<protein>
    <recommendedName>
        <fullName evidence="1">CxC2-like cysteine cluster KDZ transposase-associated domain-containing protein</fullName>
    </recommendedName>
</protein>
<dbReference type="PANTHER" id="PTHR33096">
    <property type="entry name" value="CXC2 DOMAIN-CONTAINING PROTEIN"/>
    <property type="match status" value="1"/>
</dbReference>
<name>A0A4S8LZD5_DENBC</name>
<dbReference type="OrthoDB" id="3257338at2759"/>
<accession>A0A4S8LZD5</accession>
<evidence type="ECO:0000259" key="1">
    <source>
        <dbReference type="Pfam" id="PF18803"/>
    </source>
</evidence>
<organism evidence="2 3">
    <name type="scientific">Dendrothele bispora (strain CBS 962.96)</name>
    <dbReference type="NCBI Taxonomy" id="1314807"/>
    <lineage>
        <taxon>Eukaryota</taxon>
        <taxon>Fungi</taxon>
        <taxon>Dikarya</taxon>
        <taxon>Basidiomycota</taxon>
        <taxon>Agaricomycotina</taxon>
        <taxon>Agaricomycetes</taxon>
        <taxon>Agaricomycetidae</taxon>
        <taxon>Agaricales</taxon>
        <taxon>Agaricales incertae sedis</taxon>
        <taxon>Dendrothele</taxon>
    </lineage>
</organism>
<dbReference type="Proteomes" id="UP000297245">
    <property type="component" value="Unassembled WGS sequence"/>
</dbReference>
<feature type="domain" description="CxC2-like cysteine cluster KDZ transposase-associated" evidence="1">
    <location>
        <begin position="87"/>
        <end position="193"/>
    </location>
</feature>